<keyword evidence="2" id="KW-1185">Reference proteome</keyword>
<accession>M1A492</accession>
<name>M1A492_SOLTU</name>
<dbReference type="EnsemblPlants" id="PGSC0003DMT400014455">
    <property type="protein sequence ID" value="PGSC0003DMT400014455"/>
    <property type="gene ID" value="PGSC0003DMG403005669"/>
</dbReference>
<dbReference type="HOGENOM" id="CLU_2890250_0_0_1"/>
<dbReference type="Proteomes" id="UP000011115">
    <property type="component" value="Unassembled WGS sequence"/>
</dbReference>
<dbReference type="PaxDb" id="4113-PGSC0003DMT400014455"/>
<reference evidence="2" key="1">
    <citation type="journal article" date="2011" name="Nature">
        <title>Genome sequence and analysis of the tuber crop potato.</title>
        <authorList>
            <consortium name="The Potato Genome Sequencing Consortium"/>
        </authorList>
    </citation>
    <scope>NUCLEOTIDE SEQUENCE [LARGE SCALE GENOMIC DNA]</scope>
    <source>
        <strain evidence="2">cv. DM1-3 516 R44</strain>
    </source>
</reference>
<protein>
    <submittedName>
        <fullName evidence="1">Golgin-84</fullName>
    </submittedName>
</protein>
<dbReference type="AlphaFoldDB" id="M1A492"/>
<reference evidence="1" key="2">
    <citation type="submission" date="2015-06" db="UniProtKB">
        <authorList>
            <consortium name="EnsemblPlants"/>
        </authorList>
    </citation>
    <scope>IDENTIFICATION</scope>
    <source>
        <strain evidence="1">DM1-3 516 R44</strain>
    </source>
</reference>
<evidence type="ECO:0000313" key="2">
    <source>
        <dbReference type="Proteomes" id="UP000011115"/>
    </source>
</evidence>
<proteinExistence type="predicted"/>
<dbReference type="InParanoid" id="M1A492"/>
<organism evidence="1 2">
    <name type="scientific">Solanum tuberosum</name>
    <name type="common">Potato</name>
    <dbReference type="NCBI Taxonomy" id="4113"/>
    <lineage>
        <taxon>Eukaryota</taxon>
        <taxon>Viridiplantae</taxon>
        <taxon>Streptophyta</taxon>
        <taxon>Embryophyta</taxon>
        <taxon>Tracheophyta</taxon>
        <taxon>Spermatophyta</taxon>
        <taxon>Magnoliopsida</taxon>
        <taxon>eudicotyledons</taxon>
        <taxon>Gunneridae</taxon>
        <taxon>Pentapetalae</taxon>
        <taxon>asterids</taxon>
        <taxon>lamiids</taxon>
        <taxon>Solanales</taxon>
        <taxon>Solanaceae</taxon>
        <taxon>Solanoideae</taxon>
        <taxon>Solaneae</taxon>
        <taxon>Solanum</taxon>
    </lineage>
</organism>
<sequence length="63" mass="7296">MGDLLSGMWISNSKLRPMFEERMRSGQQHFGSLIRQLDSIFCTGMVFLRRNSNAKKISLVYLV</sequence>
<dbReference type="Gramene" id="PGSC0003DMT400014455">
    <property type="protein sequence ID" value="PGSC0003DMT400014455"/>
    <property type="gene ID" value="PGSC0003DMG403005669"/>
</dbReference>
<evidence type="ECO:0000313" key="1">
    <source>
        <dbReference type="EnsemblPlants" id="PGSC0003DMT400014455"/>
    </source>
</evidence>